<sequence>MDHYLWRVSPEMEDIKFAWILWSIWKGRNNKLFSNLHIDLRGTLQLEETESLLCAEHKL</sequence>
<evidence type="ECO:0008006" key="3">
    <source>
        <dbReference type="Google" id="ProtNLM"/>
    </source>
</evidence>
<dbReference type="AlphaFoldDB" id="A0A8D9LW14"/>
<organism evidence="1 2">
    <name type="scientific">Brassica campestris</name>
    <name type="common">Field mustard</name>
    <dbReference type="NCBI Taxonomy" id="3711"/>
    <lineage>
        <taxon>Eukaryota</taxon>
        <taxon>Viridiplantae</taxon>
        <taxon>Streptophyta</taxon>
        <taxon>Embryophyta</taxon>
        <taxon>Tracheophyta</taxon>
        <taxon>Spermatophyta</taxon>
        <taxon>Magnoliopsida</taxon>
        <taxon>eudicotyledons</taxon>
        <taxon>Gunneridae</taxon>
        <taxon>Pentapetalae</taxon>
        <taxon>rosids</taxon>
        <taxon>malvids</taxon>
        <taxon>Brassicales</taxon>
        <taxon>Brassicaceae</taxon>
        <taxon>Brassiceae</taxon>
        <taxon>Brassica</taxon>
    </lineage>
</organism>
<dbReference type="EMBL" id="LS974617">
    <property type="protein sequence ID" value="CAG7888956.1"/>
    <property type="molecule type" value="Genomic_DNA"/>
</dbReference>
<evidence type="ECO:0000313" key="2">
    <source>
        <dbReference type="Proteomes" id="UP000694005"/>
    </source>
</evidence>
<dbReference type="Proteomes" id="UP000694005">
    <property type="component" value="Chromosome A01"/>
</dbReference>
<gene>
    <name evidence="1" type="ORF">BRAPAZ1V2_A01P30320.2</name>
</gene>
<evidence type="ECO:0000313" key="1">
    <source>
        <dbReference type="EMBL" id="CAG7888956.1"/>
    </source>
</evidence>
<feature type="non-terminal residue" evidence="1">
    <location>
        <position position="59"/>
    </location>
</feature>
<proteinExistence type="predicted"/>
<name>A0A8D9LW14_BRACM</name>
<accession>A0A8D9LW14</accession>
<protein>
    <recommendedName>
        <fullName evidence="3">Reverse transcriptase zinc-binding domain-containing protein</fullName>
    </recommendedName>
</protein>
<dbReference type="Gramene" id="A01p30320.2_BraZ1">
    <property type="protein sequence ID" value="A01p30320.2_BraZ1.CDS.1"/>
    <property type="gene ID" value="A01g30320.2_BraZ1"/>
</dbReference>
<reference evidence="1 2" key="1">
    <citation type="submission" date="2021-07" db="EMBL/GenBank/DDBJ databases">
        <authorList>
            <consortium name="Genoscope - CEA"/>
            <person name="William W."/>
        </authorList>
    </citation>
    <scope>NUCLEOTIDE SEQUENCE [LARGE SCALE GENOMIC DNA]</scope>
</reference>